<evidence type="ECO:0000313" key="6">
    <source>
        <dbReference type="Proteomes" id="UP000006591"/>
    </source>
</evidence>
<feature type="domain" description="Sulfotransferase" evidence="4">
    <location>
        <begin position="94"/>
        <end position="364"/>
    </location>
</feature>
<reference evidence="5" key="2">
    <citation type="submission" date="2018-04" db="EMBL/GenBank/DDBJ databases">
        <title>OnivRS2 (Oryza nivara Reference Sequence Version 2).</title>
        <authorList>
            <person name="Zhang J."/>
            <person name="Kudrna D."/>
            <person name="Lee S."/>
            <person name="Talag J."/>
            <person name="Rajasekar S."/>
            <person name="Welchert J."/>
            <person name="Hsing Y.-I."/>
            <person name="Wing R.A."/>
        </authorList>
    </citation>
    <scope>NUCLEOTIDE SEQUENCE [LARGE SCALE GENOMIC DNA]</scope>
    <source>
        <strain evidence="5">SL10</strain>
    </source>
</reference>
<dbReference type="EnsemblPlants" id="ONIVA03G31730.1">
    <property type="protein sequence ID" value="ONIVA03G31730.1"/>
    <property type="gene ID" value="ONIVA03G31730"/>
</dbReference>
<evidence type="ECO:0000313" key="5">
    <source>
        <dbReference type="EnsemblPlants" id="ONIVA03G31730.1"/>
    </source>
</evidence>
<dbReference type="Gene3D" id="3.40.50.300">
    <property type="entry name" value="P-loop containing nucleotide triphosphate hydrolases"/>
    <property type="match status" value="1"/>
</dbReference>
<dbReference type="HOGENOM" id="CLU_027239_0_1_1"/>
<dbReference type="Gramene" id="ONIVA03G31730.1">
    <property type="protein sequence ID" value="ONIVA03G31730.1"/>
    <property type="gene ID" value="ONIVA03G31730"/>
</dbReference>
<reference evidence="5" key="1">
    <citation type="submission" date="2015-04" db="UniProtKB">
        <authorList>
            <consortium name="EnsemblPlants"/>
        </authorList>
    </citation>
    <scope>IDENTIFICATION</scope>
    <source>
        <strain evidence="5">SL10</strain>
    </source>
</reference>
<dbReference type="InterPro" id="IPR000863">
    <property type="entry name" value="Sulfotransferase_dom"/>
</dbReference>
<sequence>MPATNAVPGTAGPIPFKDVVVVIDNDDHDDGAEAIPRQPAAAAAAAEEYRGIVAALPSKLPGTPQRMRLYQGSWFREDWVLGFVAIQRRFAPRDGDVVLASLPKCGTTWLKALAFATAARAAYPPGPALAATGGGGEPHPLLRLNPHDCVPFMEAVYFAGDEARLAAAPSPRLMSTHASFSVLPASITDNPGCKIVYICRQPKDMLVSYWHFINRSKSNAMSFSDVWDSIHEGTYFGSPIWEHILEYWRASQAMPDRVLFLRYEDIQRDPVKNVEKIAEFIGQPFSDAEKEAGIVESIVDLCSLQRLKANSGAKNAGFRRVVNVEVPNESYFRKGAVGDWVNYVTPEMAESLDKFLADKFRGSGFTFAE</sequence>
<name>A0A0E0GS78_ORYNI</name>
<dbReference type="SUPFAM" id="SSF52540">
    <property type="entry name" value="P-loop containing nucleoside triphosphate hydrolases"/>
    <property type="match status" value="1"/>
</dbReference>
<proteinExistence type="inferred from homology"/>
<comment type="similarity">
    <text evidence="1 3">Belongs to the sulfotransferase 1 family.</text>
</comment>
<evidence type="ECO:0000259" key="4">
    <source>
        <dbReference type="Pfam" id="PF00685"/>
    </source>
</evidence>
<protein>
    <recommendedName>
        <fullName evidence="3">Sulfotransferase</fullName>
        <ecNumber evidence="3">2.8.2.-</ecNumber>
    </recommendedName>
</protein>
<keyword evidence="6" id="KW-1185">Reference proteome</keyword>
<evidence type="ECO:0000256" key="1">
    <source>
        <dbReference type="ARBA" id="ARBA00005771"/>
    </source>
</evidence>
<keyword evidence="2 3" id="KW-0808">Transferase</keyword>
<dbReference type="Proteomes" id="UP000006591">
    <property type="component" value="Chromosome 3"/>
</dbReference>
<evidence type="ECO:0000256" key="3">
    <source>
        <dbReference type="RuleBase" id="RU361155"/>
    </source>
</evidence>
<dbReference type="AlphaFoldDB" id="A0A0E0GS78"/>
<dbReference type="EC" id="2.8.2.-" evidence="3"/>
<dbReference type="OMA" id="WFREDWV"/>
<dbReference type="InterPro" id="IPR027417">
    <property type="entry name" value="P-loop_NTPase"/>
</dbReference>
<dbReference type="eggNOG" id="KOG1584">
    <property type="taxonomic scope" value="Eukaryota"/>
</dbReference>
<evidence type="ECO:0000256" key="2">
    <source>
        <dbReference type="ARBA" id="ARBA00022679"/>
    </source>
</evidence>
<accession>A0A0E0GS78</accession>
<dbReference type="GO" id="GO:0008146">
    <property type="term" value="F:sulfotransferase activity"/>
    <property type="evidence" value="ECO:0007669"/>
    <property type="project" value="InterPro"/>
</dbReference>
<organism evidence="5">
    <name type="scientific">Oryza nivara</name>
    <name type="common">Indian wild rice</name>
    <name type="synonym">Oryza sativa f. spontanea</name>
    <dbReference type="NCBI Taxonomy" id="4536"/>
    <lineage>
        <taxon>Eukaryota</taxon>
        <taxon>Viridiplantae</taxon>
        <taxon>Streptophyta</taxon>
        <taxon>Embryophyta</taxon>
        <taxon>Tracheophyta</taxon>
        <taxon>Spermatophyta</taxon>
        <taxon>Magnoliopsida</taxon>
        <taxon>Liliopsida</taxon>
        <taxon>Poales</taxon>
        <taxon>Poaceae</taxon>
        <taxon>BOP clade</taxon>
        <taxon>Oryzoideae</taxon>
        <taxon>Oryzeae</taxon>
        <taxon>Oryzinae</taxon>
        <taxon>Oryza</taxon>
    </lineage>
</organism>
<dbReference type="PANTHER" id="PTHR11783">
    <property type="entry name" value="SULFOTRANSFERASE SULT"/>
    <property type="match status" value="1"/>
</dbReference>
<dbReference type="Pfam" id="PF00685">
    <property type="entry name" value="Sulfotransfer_1"/>
    <property type="match status" value="1"/>
</dbReference>